<gene>
    <name evidence="1" type="ORF">E2C01_026132</name>
</gene>
<evidence type="ECO:0000313" key="1">
    <source>
        <dbReference type="EMBL" id="MPC32803.1"/>
    </source>
</evidence>
<reference evidence="1 2" key="1">
    <citation type="submission" date="2019-05" db="EMBL/GenBank/DDBJ databases">
        <title>Another draft genome of Portunus trituberculatus and its Hox gene families provides insights of decapod evolution.</title>
        <authorList>
            <person name="Jeong J.-H."/>
            <person name="Song I."/>
            <person name="Kim S."/>
            <person name="Choi T."/>
            <person name="Kim D."/>
            <person name="Ryu S."/>
            <person name="Kim W."/>
        </authorList>
    </citation>
    <scope>NUCLEOTIDE SEQUENCE [LARGE SCALE GENOMIC DNA]</scope>
    <source>
        <tissue evidence="1">Muscle</tissue>
    </source>
</reference>
<organism evidence="1 2">
    <name type="scientific">Portunus trituberculatus</name>
    <name type="common">Swimming crab</name>
    <name type="synonym">Neptunus trituberculatus</name>
    <dbReference type="NCBI Taxonomy" id="210409"/>
    <lineage>
        <taxon>Eukaryota</taxon>
        <taxon>Metazoa</taxon>
        <taxon>Ecdysozoa</taxon>
        <taxon>Arthropoda</taxon>
        <taxon>Crustacea</taxon>
        <taxon>Multicrustacea</taxon>
        <taxon>Malacostraca</taxon>
        <taxon>Eumalacostraca</taxon>
        <taxon>Eucarida</taxon>
        <taxon>Decapoda</taxon>
        <taxon>Pleocyemata</taxon>
        <taxon>Brachyura</taxon>
        <taxon>Eubrachyura</taxon>
        <taxon>Portunoidea</taxon>
        <taxon>Portunidae</taxon>
        <taxon>Portuninae</taxon>
        <taxon>Portunus</taxon>
    </lineage>
</organism>
<dbReference type="Proteomes" id="UP000324222">
    <property type="component" value="Unassembled WGS sequence"/>
</dbReference>
<comment type="caution">
    <text evidence="1">The sequence shown here is derived from an EMBL/GenBank/DDBJ whole genome shotgun (WGS) entry which is preliminary data.</text>
</comment>
<name>A0A5B7EIC2_PORTR</name>
<accession>A0A5B7EIC2</accession>
<dbReference type="EMBL" id="VSRR010002699">
    <property type="protein sequence ID" value="MPC32803.1"/>
    <property type="molecule type" value="Genomic_DNA"/>
</dbReference>
<protein>
    <submittedName>
        <fullName evidence="1">Uncharacterized protein</fullName>
    </submittedName>
</protein>
<evidence type="ECO:0000313" key="2">
    <source>
        <dbReference type="Proteomes" id="UP000324222"/>
    </source>
</evidence>
<proteinExistence type="predicted"/>
<dbReference type="AlphaFoldDB" id="A0A5B7EIC2"/>
<sequence length="70" mass="7760">MQEVLHDGRGAGVRCHLSGQAPHLNKMAPPEPFHMPSHKHAQCSVQTSLHESRCGGCERQFITKVNMEKA</sequence>
<keyword evidence="2" id="KW-1185">Reference proteome</keyword>